<keyword evidence="2" id="KW-0805">Transcription regulation</keyword>
<name>A0ABS3S4Q7_9ACTN</name>
<dbReference type="CDD" id="cd17535">
    <property type="entry name" value="REC_NarL-like"/>
    <property type="match status" value="1"/>
</dbReference>
<dbReference type="PROSITE" id="PS50110">
    <property type="entry name" value="RESPONSE_REGULATORY"/>
    <property type="match status" value="1"/>
</dbReference>
<dbReference type="SMART" id="SM00448">
    <property type="entry name" value="REC"/>
    <property type="match status" value="1"/>
</dbReference>
<evidence type="ECO:0000256" key="2">
    <source>
        <dbReference type="ARBA" id="ARBA00023015"/>
    </source>
</evidence>
<protein>
    <submittedName>
        <fullName evidence="8">Response regulator transcription factor</fullName>
    </submittedName>
</protein>
<dbReference type="Gene3D" id="3.40.50.2300">
    <property type="match status" value="1"/>
</dbReference>
<dbReference type="RefSeq" id="WP_208248282.1">
    <property type="nucleotide sequence ID" value="NZ_JAGEPF010000026.1"/>
</dbReference>
<feature type="domain" description="HTH luxR-type" evidence="6">
    <location>
        <begin position="149"/>
        <end position="212"/>
    </location>
</feature>
<feature type="domain" description="Response regulatory" evidence="7">
    <location>
        <begin position="4"/>
        <end position="122"/>
    </location>
</feature>
<accession>A0ABS3S4Q7</accession>
<evidence type="ECO:0000256" key="3">
    <source>
        <dbReference type="ARBA" id="ARBA00023125"/>
    </source>
</evidence>
<keyword evidence="3" id="KW-0238">DNA-binding</keyword>
<keyword evidence="9" id="KW-1185">Reference proteome</keyword>
<dbReference type="PANTHER" id="PTHR43214:SF24">
    <property type="entry name" value="TRANSCRIPTIONAL REGULATORY PROTEIN NARL-RELATED"/>
    <property type="match status" value="1"/>
</dbReference>
<gene>
    <name evidence="8" type="ORF">J4709_37535</name>
</gene>
<evidence type="ECO:0000256" key="1">
    <source>
        <dbReference type="ARBA" id="ARBA00022553"/>
    </source>
</evidence>
<dbReference type="EMBL" id="JAGEPF010000026">
    <property type="protein sequence ID" value="MBO2463284.1"/>
    <property type="molecule type" value="Genomic_DNA"/>
</dbReference>
<dbReference type="InterPro" id="IPR039420">
    <property type="entry name" value="WalR-like"/>
</dbReference>
<dbReference type="Proteomes" id="UP000680206">
    <property type="component" value="Unassembled WGS sequence"/>
</dbReference>
<dbReference type="InterPro" id="IPR001789">
    <property type="entry name" value="Sig_transdc_resp-reg_receiver"/>
</dbReference>
<dbReference type="SUPFAM" id="SSF52172">
    <property type="entry name" value="CheY-like"/>
    <property type="match status" value="1"/>
</dbReference>
<dbReference type="PROSITE" id="PS00622">
    <property type="entry name" value="HTH_LUXR_1"/>
    <property type="match status" value="1"/>
</dbReference>
<proteinExistence type="predicted"/>
<evidence type="ECO:0000256" key="4">
    <source>
        <dbReference type="ARBA" id="ARBA00023163"/>
    </source>
</evidence>
<evidence type="ECO:0000259" key="7">
    <source>
        <dbReference type="PROSITE" id="PS50110"/>
    </source>
</evidence>
<reference evidence="8 9" key="1">
    <citation type="submission" date="2021-03" db="EMBL/GenBank/DDBJ databases">
        <title>Actinomadura violae sp. nov., isolated from lichen in Thailand.</title>
        <authorList>
            <person name="Kanchanasin P."/>
            <person name="Saeng-In P."/>
            <person name="Phongsopitanun W."/>
            <person name="Yuki M."/>
            <person name="Kudo T."/>
            <person name="Ohkuma M."/>
            <person name="Tanasupawat S."/>
        </authorList>
    </citation>
    <scope>NUCLEOTIDE SEQUENCE [LARGE SCALE GENOMIC DNA]</scope>
    <source>
        <strain evidence="8 9">LCR2-06</strain>
    </source>
</reference>
<dbReference type="InterPro" id="IPR000792">
    <property type="entry name" value="Tscrpt_reg_LuxR_C"/>
</dbReference>
<dbReference type="InterPro" id="IPR058245">
    <property type="entry name" value="NreC/VraR/RcsB-like_REC"/>
</dbReference>
<dbReference type="CDD" id="cd06170">
    <property type="entry name" value="LuxR_C_like"/>
    <property type="match status" value="1"/>
</dbReference>
<comment type="caution">
    <text evidence="8">The sequence shown here is derived from an EMBL/GenBank/DDBJ whole genome shotgun (WGS) entry which is preliminary data.</text>
</comment>
<organism evidence="8 9">
    <name type="scientific">Actinomadura violacea</name>
    <dbReference type="NCBI Taxonomy" id="2819934"/>
    <lineage>
        <taxon>Bacteria</taxon>
        <taxon>Bacillati</taxon>
        <taxon>Actinomycetota</taxon>
        <taxon>Actinomycetes</taxon>
        <taxon>Streptosporangiales</taxon>
        <taxon>Thermomonosporaceae</taxon>
        <taxon>Actinomadura</taxon>
    </lineage>
</organism>
<sequence>MTIRVLIADDQEMVRTGFRMIVDSQPDMEVVGEASDGAEAVALARRLRPDVCLFDIRMPRMDGLEATRLVAGPDVADPPRVVIVTTFDMDEYVYGALRGGAVGFLLKDSGPALLVEAVRAAANGEALVSPSITVRLLAHLARPPAAPAPPREPPTERELEVIRLVARGRTNEEIAGALFVSLSTVKTHLGSVHRKLGARNRVEVAAWAWESGLMA</sequence>
<dbReference type="PRINTS" id="PR00038">
    <property type="entry name" value="HTHLUXR"/>
</dbReference>
<evidence type="ECO:0000313" key="9">
    <source>
        <dbReference type="Proteomes" id="UP000680206"/>
    </source>
</evidence>
<evidence type="ECO:0000259" key="6">
    <source>
        <dbReference type="PROSITE" id="PS50043"/>
    </source>
</evidence>
<dbReference type="SMART" id="SM00421">
    <property type="entry name" value="HTH_LUXR"/>
    <property type="match status" value="1"/>
</dbReference>
<dbReference type="InterPro" id="IPR011006">
    <property type="entry name" value="CheY-like_superfamily"/>
</dbReference>
<evidence type="ECO:0000256" key="5">
    <source>
        <dbReference type="PROSITE-ProRule" id="PRU00169"/>
    </source>
</evidence>
<dbReference type="PANTHER" id="PTHR43214">
    <property type="entry name" value="TWO-COMPONENT RESPONSE REGULATOR"/>
    <property type="match status" value="1"/>
</dbReference>
<dbReference type="Pfam" id="PF00196">
    <property type="entry name" value="GerE"/>
    <property type="match status" value="1"/>
</dbReference>
<dbReference type="Pfam" id="PF00072">
    <property type="entry name" value="Response_reg"/>
    <property type="match status" value="1"/>
</dbReference>
<dbReference type="InterPro" id="IPR016032">
    <property type="entry name" value="Sig_transdc_resp-reg_C-effctor"/>
</dbReference>
<keyword evidence="1 5" id="KW-0597">Phosphoprotein</keyword>
<dbReference type="SUPFAM" id="SSF46894">
    <property type="entry name" value="C-terminal effector domain of the bipartite response regulators"/>
    <property type="match status" value="1"/>
</dbReference>
<feature type="modified residue" description="4-aspartylphosphate" evidence="5">
    <location>
        <position position="55"/>
    </location>
</feature>
<dbReference type="PROSITE" id="PS50043">
    <property type="entry name" value="HTH_LUXR_2"/>
    <property type="match status" value="1"/>
</dbReference>
<keyword evidence="4" id="KW-0804">Transcription</keyword>
<evidence type="ECO:0000313" key="8">
    <source>
        <dbReference type="EMBL" id="MBO2463284.1"/>
    </source>
</evidence>